<keyword evidence="2" id="KW-0479">Metal-binding</keyword>
<name>A0ABX3VKT5_9MYCO</name>
<dbReference type="InterPro" id="IPR005950">
    <property type="entry name" value="ModA"/>
</dbReference>
<proteinExistence type="inferred from homology"/>
<accession>A0ABX3VKT5</accession>
<dbReference type="PIRSF" id="PIRSF004846">
    <property type="entry name" value="ModA"/>
    <property type="match status" value="1"/>
</dbReference>
<dbReference type="Proteomes" id="UP000193801">
    <property type="component" value="Unassembled WGS sequence"/>
</dbReference>
<keyword evidence="3" id="KW-0732">Signal</keyword>
<dbReference type="SUPFAM" id="SSF53850">
    <property type="entry name" value="Periplasmic binding protein-like II"/>
    <property type="match status" value="1"/>
</dbReference>
<dbReference type="NCBIfam" id="TIGR01256">
    <property type="entry name" value="modA"/>
    <property type="match status" value="1"/>
</dbReference>
<evidence type="ECO:0000313" key="5">
    <source>
        <dbReference type="Proteomes" id="UP000193801"/>
    </source>
</evidence>
<keyword evidence="5" id="KW-1185">Reference proteome</keyword>
<dbReference type="RefSeq" id="WP_085100618.1">
    <property type="nucleotide sequence ID" value="NZ_LQPK01000017.1"/>
</dbReference>
<protein>
    <submittedName>
        <fullName evidence="4">Molybdate-binding protein</fullName>
    </submittedName>
</protein>
<sequence length="257" mass="26264">MRRIGILAGAVSIMLAAVLVGCGSRPPSNSPAGSGKVVVFGAASLKPAFTRISQQFTGENPGSTVDFEFAGSSELATQLTQGATADVFASADTAQMDAVARAGLLAGNPTNFASNTLVIVTAPDNPKRLGSFADLARPGLSVVICQQPVPCGAATRRIEDSTRVHLNPVSEELSVTDVLNKVTTGQADAGLVYVTDARSAGNKVATVQFPEAAAAVNVYPIAVLKHAPQPALAQKFVAMVTGAAGQNILSQYGFAKP</sequence>
<comment type="similarity">
    <text evidence="1">Belongs to the bacterial solute-binding protein ModA family.</text>
</comment>
<evidence type="ECO:0000256" key="1">
    <source>
        <dbReference type="ARBA" id="ARBA00009175"/>
    </source>
</evidence>
<comment type="caution">
    <text evidence="4">The sequence shown here is derived from an EMBL/GenBank/DDBJ whole genome shotgun (WGS) entry which is preliminary data.</text>
</comment>
<dbReference type="Pfam" id="PF13531">
    <property type="entry name" value="SBP_bac_11"/>
    <property type="match status" value="1"/>
</dbReference>
<evidence type="ECO:0000256" key="3">
    <source>
        <dbReference type="ARBA" id="ARBA00022729"/>
    </source>
</evidence>
<dbReference type="PANTHER" id="PTHR30632">
    <property type="entry name" value="MOLYBDATE-BINDING PERIPLASMIC PROTEIN"/>
    <property type="match status" value="1"/>
</dbReference>
<dbReference type="InterPro" id="IPR050682">
    <property type="entry name" value="ModA/WtpA"/>
</dbReference>
<dbReference type="CDD" id="cd13538">
    <property type="entry name" value="PBP2_ModA_like_1"/>
    <property type="match status" value="1"/>
</dbReference>
<dbReference type="PROSITE" id="PS51257">
    <property type="entry name" value="PROKAR_LIPOPROTEIN"/>
    <property type="match status" value="1"/>
</dbReference>
<gene>
    <name evidence="4" type="ORF">AWB91_18945</name>
</gene>
<dbReference type="PANTHER" id="PTHR30632:SF0">
    <property type="entry name" value="SULFATE-BINDING PROTEIN"/>
    <property type="match status" value="1"/>
</dbReference>
<reference evidence="4 5" key="1">
    <citation type="journal article" date="2015" name="Emerg. Microbes Infect.">
        <title>Characterization of 17 strains belonging to the Mycobacterium simiae complex and description of Mycobacterium paraense sp. nov.</title>
        <authorList>
            <person name="Fusco da Costa A.R."/>
            <person name="Fedrizzi T."/>
            <person name="Lopes M.L."/>
            <person name="Pecorari M."/>
            <person name="Oliveira da Costa W.L."/>
            <person name="Giacobazzi E."/>
            <person name="da Costa Bahia J.R."/>
            <person name="De Sanctis V."/>
            <person name="Batista Lima K.V."/>
            <person name="Bertorelli R."/>
            <person name="Grottola A."/>
            <person name="Fabio A."/>
            <person name="Mariottini A."/>
            <person name="Ferretti P."/>
            <person name="Di Leva F."/>
            <person name="Fregni Serpini G."/>
            <person name="Tagliazucchi S."/>
            <person name="Rumpianesi F."/>
            <person name="Jousson O."/>
            <person name="Segata N."/>
            <person name="Tortoli E."/>
        </authorList>
    </citation>
    <scope>NUCLEOTIDE SEQUENCE [LARGE SCALE GENOMIC DNA]</scope>
    <source>
        <strain evidence="4 5">FI-07156</strain>
    </source>
</reference>
<evidence type="ECO:0000256" key="2">
    <source>
        <dbReference type="ARBA" id="ARBA00022723"/>
    </source>
</evidence>
<evidence type="ECO:0000313" key="4">
    <source>
        <dbReference type="EMBL" id="ORW30375.1"/>
    </source>
</evidence>
<dbReference type="EMBL" id="LQPK01000017">
    <property type="protein sequence ID" value="ORW30375.1"/>
    <property type="molecule type" value="Genomic_DNA"/>
</dbReference>
<dbReference type="Gene3D" id="3.40.190.10">
    <property type="entry name" value="Periplasmic binding protein-like II"/>
    <property type="match status" value="2"/>
</dbReference>
<organism evidence="4 5">
    <name type="scientific">Mycobacterium paraense</name>
    <dbReference type="NCBI Taxonomy" id="767916"/>
    <lineage>
        <taxon>Bacteria</taxon>
        <taxon>Bacillati</taxon>
        <taxon>Actinomycetota</taxon>
        <taxon>Actinomycetes</taxon>
        <taxon>Mycobacteriales</taxon>
        <taxon>Mycobacteriaceae</taxon>
        <taxon>Mycobacterium</taxon>
        <taxon>Mycobacterium simiae complex</taxon>
    </lineage>
</organism>